<dbReference type="Pfam" id="PF13229">
    <property type="entry name" value="Beta_helix"/>
    <property type="match status" value="1"/>
</dbReference>
<sequence>MKFILLMLLPIMITGQRMATSYGQHLHSDFDDQAKIERSLQDCSGQGTTWGPGIGLAPDGCEGSGGPPSGGGTGGGGTSGQSTSTECAVTSGTCSTDGSTNSGAIRDLTYSSTTGKFSGTITTNQCNDHERIIQGGGSAPGNNAVSCIQQTIPTVTGSTASAIPTLGMAALTISGGVNIYSAFEAGFNDCAIDGMPCACDGASCAAGMDVGACEAHLHHSCTSEVSVGMFMDTCGGHADPYHIHTDPICNYETDTATGHSTLLGVSLDGYGIYGKFETLNQRPCDLDVCHGHVGSVPASSTYGTTSSSVYHYHVSDYAGYPFTWTLGCYGNPTTPVDLATCESLYDGCGSSGTTDTIYTAEYPDGKVVKLWCPCFEVPVFEGCDSDSGESASPTTCEAGNPDVVIPEDKSWNSYTYSCRQAGGTCYSADSESFCDTSAGYTWSPTGYCGVSALSVSCGCCMPPATSSPTPAPVPQRQPPNTVRTYYVDSVNGNNNNDGLTEGTAWATLKKAATGIQSQTEIVVMNGVYQNLNYGDGTIDNYAVFSIQDVDDIVLRAFPGHTPKLQFDGSGGISLKNVNRAEVTGFEVEGPNQLITREEAEADRLLHSRKFSGRGIVLWSGSHVLFANNIVHDTPNSGIRCNSADYVTVENNEVYHCTYWSSNAESAIVFAESLAVDELDITKMIIRNNIVHDNENRIPYYNSNYDDPAYLEENQMHVARENYGSSLQTFIIDGSGVYISRNSNSYLYGRYELSGNVAYRNGINGLVVHKTDRCLVKDNVLYDNGQVSREEPESRQNYAGLTLNNAKEVSVYNNSVYVTWSGDKAFQKDSASTYYDAAGVDVSAKGFVNYNCNGQVASEVGSDRVVTLDTATCMRTRAPTQSPTSSPTASPTVSTTSSPTTSPTRACIAETGTNCRVGGIETACCNTAHTCFEKTSNYGSCRESCPVNADWACYVPSTSSPTASPTAAPTASPTAAPTARQMMCEAQYSGLTLPDDTKTWSYYTHGCRNNAGGECVSSEQFCDVAGGATYLTSGYCGIAALGVSCGCCVPAPAESSTIEIAWQAGFSDAAARTVDAKSGDTLRFTWTSDHNVYTLQDEESLSSCSFTQATELDGGSTSGVTYTIPSGAGPYLYFACEVRSHCQSGQHLTVTVTDYSGGDDATSAPTSAPTSVVTSTPTSAPTSEVTSAPTSAPTLPSTSSPTTSSPTKQATNAPSTSPTTSSPTAAAITKVQATVAFEDFDSENMPSKNSAAEQELQSSLASAIASALGVPASNVRIIRMWLWDGDRRHLTRLLKEAELNVEFEVEYPDNEEEATSAVTTQLQEKIEDGTFIEEVRESESGDIFTGVTAKPEVELLSDPHEAGVHNQVNSFEAFFEEYKHDKVLLGATGLLLLAVLLICCCCCCLRKKEDERVDELYGNPMNDPGWPNSPKNRRSSSLFASDNPMREKKGGWNEDENAFL</sequence>
<dbReference type="Proteomes" id="UP001165160">
    <property type="component" value="Unassembled WGS sequence"/>
</dbReference>
<dbReference type="InterPro" id="IPR008972">
    <property type="entry name" value="Cupredoxin"/>
</dbReference>
<dbReference type="SMART" id="SM00710">
    <property type="entry name" value="PbH1"/>
    <property type="match status" value="5"/>
</dbReference>
<feature type="compositionally biased region" description="Polar residues" evidence="1">
    <location>
        <begin position="86"/>
        <end position="99"/>
    </location>
</feature>
<dbReference type="EMBL" id="BRXX01000126">
    <property type="protein sequence ID" value="GMH92264.1"/>
    <property type="molecule type" value="Genomic_DNA"/>
</dbReference>
<feature type="compositionally biased region" description="Gly residues" evidence="1">
    <location>
        <begin position="62"/>
        <end position="79"/>
    </location>
</feature>
<evidence type="ECO:0000259" key="4">
    <source>
        <dbReference type="Pfam" id="PF13229"/>
    </source>
</evidence>
<protein>
    <recommendedName>
        <fullName evidence="4">Right handed beta helix domain-containing protein</fullName>
    </recommendedName>
</protein>
<keyword evidence="6" id="KW-1185">Reference proteome</keyword>
<dbReference type="Gene3D" id="2.60.40.420">
    <property type="entry name" value="Cupredoxins - blue copper proteins"/>
    <property type="match status" value="1"/>
</dbReference>
<reference evidence="6" key="1">
    <citation type="journal article" date="2023" name="Commun. Biol.">
        <title>Genome analysis of Parmales, the sister group of diatoms, reveals the evolutionary specialization of diatoms from phago-mixotrophs to photoautotrophs.</title>
        <authorList>
            <person name="Ban H."/>
            <person name="Sato S."/>
            <person name="Yoshikawa S."/>
            <person name="Yamada K."/>
            <person name="Nakamura Y."/>
            <person name="Ichinomiya M."/>
            <person name="Sato N."/>
            <person name="Blanc-Mathieu R."/>
            <person name="Endo H."/>
            <person name="Kuwata A."/>
            <person name="Ogata H."/>
        </authorList>
    </citation>
    <scope>NUCLEOTIDE SEQUENCE [LARGE SCALE GENOMIC DNA]</scope>
    <source>
        <strain evidence="6">NIES 3699</strain>
    </source>
</reference>
<evidence type="ECO:0000313" key="6">
    <source>
        <dbReference type="Proteomes" id="UP001165160"/>
    </source>
</evidence>
<dbReference type="InterPro" id="IPR039448">
    <property type="entry name" value="Beta_helix"/>
</dbReference>
<comment type="caution">
    <text evidence="5">The sequence shown here is derived from an EMBL/GenBank/DDBJ whole genome shotgun (WGS) entry which is preliminary data.</text>
</comment>
<dbReference type="InterPro" id="IPR006626">
    <property type="entry name" value="PbH1"/>
</dbReference>
<dbReference type="InterPro" id="IPR012334">
    <property type="entry name" value="Pectin_lyas_fold"/>
</dbReference>
<organism evidence="5 6">
    <name type="scientific">Triparma verrucosa</name>
    <dbReference type="NCBI Taxonomy" id="1606542"/>
    <lineage>
        <taxon>Eukaryota</taxon>
        <taxon>Sar</taxon>
        <taxon>Stramenopiles</taxon>
        <taxon>Ochrophyta</taxon>
        <taxon>Bolidophyceae</taxon>
        <taxon>Parmales</taxon>
        <taxon>Triparmaceae</taxon>
        <taxon>Triparma</taxon>
    </lineage>
</organism>
<feature type="region of interest" description="Disordered" evidence="1">
    <location>
        <begin position="47"/>
        <end position="99"/>
    </location>
</feature>
<evidence type="ECO:0000256" key="2">
    <source>
        <dbReference type="SAM" id="Phobius"/>
    </source>
</evidence>
<keyword evidence="2" id="KW-0812">Transmembrane</keyword>
<evidence type="ECO:0000256" key="3">
    <source>
        <dbReference type="SAM" id="SignalP"/>
    </source>
</evidence>
<feature type="region of interest" description="Disordered" evidence="1">
    <location>
        <begin position="1417"/>
        <end position="1459"/>
    </location>
</feature>
<name>A0A9W7BKA4_9STRA</name>
<feature type="transmembrane region" description="Helical" evidence="2">
    <location>
        <begin position="1382"/>
        <end position="1404"/>
    </location>
</feature>
<keyword evidence="3" id="KW-0732">Signal</keyword>
<evidence type="ECO:0000313" key="5">
    <source>
        <dbReference type="EMBL" id="GMH92264.1"/>
    </source>
</evidence>
<feature type="signal peptide" evidence="3">
    <location>
        <begin position="1"/>
        <end position="19"/>
    </location>
</feature>
<feature type="domain" description="Right handed beta helix" evidence="4">
    <location>
        <begin position="568"/>
        <end position="703"/>
    </location>
</feature>
<feature type="chain" id="PRO_5040723704" description="Right handed beta helix domain-containing protein" evidence="3">
    <location>
        <begin position="20"/>
        <end position="1459"/>
    </location>
</feature>
<feature type="region of interest" description="Disordered" evidence="1">
    <location>
        <begin position="1159"/>
        <end position="1224"/>
    </location>
</feature>
<keyword evidence="2" id="KW-0472">Membrane</keyword>
<gene>
    <name evidence="5" type="ORF">TrVE_jg7539</name>
</gene>
<feature type="region of interest" description="Disordered" evidence="1">
    <location>
        <begin position="875"/>
        <end position="903"/>
    </location>
</feature>
<dbReference type="SUPFAM" id="SSF51126">
    <property type="entry name" value="Pectin lyase-like"/>
    <property type="match status" value="1"/>
</dbReference>
<accession>A0A9W7BKA4</accession>
<dbReference type="Gene3D" id="2.160.20.10">
    <property type="entry name" value="Single-stranded right-handed beta-helix, Pectin lyase-like"/>
    <property type="match status" value="1"/>
</dbReference>
<proteinExistence type="predicted"/>
<dbReference type="InterPro" id="IPR011050">
    <property type="entry name" value="Pectin_lyase_fold/virulence"/>
</dbReference>
<dbReference type="SUPFAM" id="SSF49503">
    <property type="entry name" value="Cupredoxins"/>
    <property type="match status" value="1"/>
</dbReference>
<keyword evidence="2" id="KW-1133">Transmembrane helix</keyword>
<evidence type="ECO:0000256" key="1">
    <source>
        <dbReference type="SAM" id="MobiDB-lite"/>
    </source>
</evidence>
<feature type="compositionally biased region" description="Low complexity" evidence="1">
    <location>
        <begin position="1160"/>
        <end position="1224"/>
    </location>
</feature>